<evidence type="ECO:0000259" key="1">
    <source>
        <dbReference type="Pfam" id="PF13524"/>
    </source>
</evidence>
<reference evidence="2 3" key="1">
    <citation type="submission" date="2020-08" db="EMBL/GenBank/DDBJ databases">
        <title>Genomic Encyclopedia of Type Strains, Phase IV (KMG-IV): sequencing the most valuable type-strain genomes for metagenomic binning, comparative biology and taxonomic classification.</title>
        <authorList>
            <person name="Goeker M."/>
        </authorList>
    </citation>
    <scope>NUCLEOTIDE SEQUENCE [LARGE SCALE GENOMIC DNA]</scope>
    <source>
        <strain evidence="2 3">DSM 29007</strain>
    </source>
</reference>
<evidence type="ECO:0000313" key="3">
    <source>
        <dbReference type="Proteomes" id="UP000582837"/>
    </source>
</evidence>
<dbReference type="RefSeq" id="WP_170030717.1">
    <property type="nucleotide sequence ID" value="NZ_JABDTL010000001.1"/>
</dbReference>
<gene>
    <name evidence="2" type="ORF">HNQ61_000150</name>
</gene>
<accession>A0A841GQR5</accession>
<comment type="caution">
    <text evidence="2">The sequence shown here is derived from an EMBL/GenBank/DDBJ whole genome shotgun (WGS) entry which is preliminary data.</text>
</comment>
<dbReference type="Proteomes" id="UP000582837">
    <property type="component" value="Unassembled WGS sequence"/>
</dbReference>
<protein>
    <submittedName>
        <fullName evidence="2">Spore maturation protein CgeB</fullName>
    </submittedName>
</protein>
<feature type="domain" description="Spore protein YkvP/CgeB glycosyl transferase-like" evidence="1">
    <location>
        <begin position="208"/>
        <end position="357"/>
    </location>
</feature>
<dbReference type="AlphaFoldDB" id="A0A841GQR5"/>
<sequence>MKFVFFVHSAVSDWNHGNAHFVRGLMSALARGGHEVVSYEPRGAWSVENLLRDYGVGAIVDFARAYPEIEVRSFDPASASLSGDLAEAVRGADVVLVHEWNDPHVVNAIPAAVHAAGGIALFHDTHHRPWSQPEAIARFDLAAYDGVLAFGDVLTDIYRDRFSVERAWTFHEAADHIRFRPLDVEKTQDVAWIGNWGDEERTQELRDYWLGAAKRFPELKWIAHGVRYPEYALAELAEAGVEFRGWAPSLRVPEVFSRSRVTLHVPRRAYVDALRGIPTIRVFEALACGIPLVSAPWLDSEGLFRPGDYVSVDSPNAMAEALHRLATDEDARMRQAERGLETILARHTCEHRAAQLLGIVDELGAAGGAGNREWGIGNRDGLTAGETASEAACT</sequence>
<dbReference type="EMBL" id="JACHIA010000001">
    <property type="protein sequence ID" value="MBB6068539.1"/>
    <property type="molecule type" value="Genomic_DNA"/>
</dbReference>
<name>A0A841GQR5_9BACT</name>
<dbReference type="SUPFAM" id="SSF53756">
    <property type="entry name" value="UDP-Glycosyltransferase/glycogen phosphorylase"/>
    <property type="match status" value="1"/>
</dbReference>
<evidence type="ECO:0000313" key="2">
    <source>
        <dbReference type="EMBL" id="MBB6068539.1"/>
    </source>
</evidence>
<proteinExistence type="predicted"/>
<dbReference type="Gene3D" id="3.40.50.2000">
    <property type="entry name" value="Glycogen Phosphorylase B"/>
    <property type="match status" value="2"/>
</dbReference>
<organism evidence="2 3">
    <name type="scientific">Longimicrobium terrae</name>
    <dbReference type="NCBI Taxonomy" id="1639882"/>
    <lineage>
        <taxon>Bacteria</taxon>
        <taxon>Pseudomonadati</taxon>
        <taxon>Gemmatimonadota</taxon>
        <taxon>Longimicrobiia</taxon>
        <taxon>Longimicrobiales</taxon>
        <taxon>Longimicrobiaceae</taxon>
        <taxon>Longimicrobium</taxon>
    </lineage>
</organism>
<keyword evidence="3" id="KW-1185">Reference proteome</keyword>
<dbReference type="Pfam" id="PF13524">
    <property type="entry name" value="Glyco_trans_1_2"/>
    <property type="match status" value="1"/>
</dbReference>
<dbReference type="CDD" id="cd03801">
    <property type="entry name" value="GT4_PimA-like"/>
    <property type="match status" value="1"/>
</dbReference>
<dbReference type="InterPro" id="IPR055259">
    <property type="entry name" value="YkvP/CgeB_Glyco_trans-like"/>
</dbReference>